<dbReference type="Gene3D" id="2.40.40.10">
    <property type="entry name" value="RlpA-like domain"/>
    <property type="match status" value="1"/>
</dbReference>
<dbReference type="PANTHER" id="PTHR34183:SF1">
    <property type="entry name" value="ENDOLYTIC PEPTIDOGLYCAN TRANSGLYCOSYLASE RLPA"/>
    <property type="match status" value="1"/>
</dbReference>
<dbReference type="AlphaFoldDB" id="A0A373FHX9"/>
<name>A0A373FHX9_COMTE</name>
<evidence type="ECO:0000256" key="2">
    <source>
        <dbReference type="ARBA" id="ARBA00023316"/>
    </source>
</evidence>
<dbReference type="GO" id="GO:0071555">
    <property type="term" value="P:cell wall organization"/>
    <property type="evidence" value="ECO:0007669"/>
    <property type="project" value="UniProtKB-KW"/>
</dbReference>
<comment type="similarity">
    <text evidence="3 4">Belongs to the RlpA family.</text>
</comment>
<comment type="function">
    <text evidence="3">Lytic transglycosylase with a strong preference for naked glycan strands that lack stem peptides.</text>
</comment>
<dbReference type="InterPro" id="IPR009009">
    <property type="entry name" value="RlpA-like_DPBB"/>
</dbReference>
<dbReference type="NCBIfam" id="TIGR00413">
    <property type="entry name" value="rlpA"/>
    <property type="match status" value="1"/>
</dbReference>
<evidence type="ECO:0000256" key="6">
    <source>
        <dbReference type="SAM" id="SignalP"/>
    </source>
</evidence>
<dbReference type="HAMAP" id="MF_02071">
    <property type="entry name" value="RlpA"/>
    <property type="match status" value="1"/>
</dbReference>
<dbReference type="InterPro" id="IPR036908">
    <property type="entry name" value="RlpA-like_sf"/>
</dbReference>
<dbReference type="CDD" id="cd22268">
    <property type="entry name" value="DPBB_RlpA-like"/>
    <property type="match status" value="1"/>
</dbReference>
<accession>A0A373FHX9</accession>
<keyword evidence="3" id="KW-0472">Membrane</keyword>
<keyword evidence="2 3" id="KW-0961">Cell wall biogenesis/degradation</keyword>
<dbReference type="SUPFAM" id="SSF50685">
    <property type="entry name" value="Barwin-like endoglucanases"/>
    <property type="match status" value="1"/>
</dbReference>
<keyword evidence="3" id="KW-1003">Cell membrane</keyword>
<evidence type="ECO:0000259" key="7">
    <source>
        <dbReference type="Pfam" id="PF03330"/>
    </source>
</evidence>
<feature type="region of interest" description="Disordered" evidence="5">
    <location>
        <begin position="111"/>
        <end position="144"/>
    </location>
</feature>
<reference evidence="8 9" key="1">
    <citation type="submission" date="2018-08" db="EMBL/GenBank/DDBJ databases">
        <title>Comamonas testosteroni strain SWCO2.</title>
        <authorList>
            <person name="Jiang N."/>
            <person name="Zhang X.Z."/>
        </authorList>
    </citation>
    <scope>NUCLEOTIDE SEQUENCE [LARGE SCALE GENOMIC DNA]</scope>
    <source>
        <strain evidence="8 9">SWCO2</strain>
    </source>
</reference>
<dbReference type="Pfam" id="PF03330">
    <property type="entry name" value="DPBB_1"/>
    <property type="match status" value="1"/>
</dbReference>
<keyword evidence="3" id="KW-0449">Lipoprotein</keyword>
<comment type="caution">
    <text evidence="8">The sequence shown here is derived from an EMBL/GenBank/DDBJ whole genome shotgun (WGS) entry which is preliminary data.</text>
</comment>
<evidence type="ECO:0000256" key="5">
    <source>
        <dbReference type="SAM" id="MobiDB-lite"/>
    </source>
</evidence>
<dbReference type="PANTHER" id="PTHR34183">
    <property type="entry name" value="ENDOLYTIC PEPTIDOGLYCAN TRANSGLYCOSYLASE RLPA"/>
    <property type="match status" value="1"/>
</dbReference>
<evidence type="ECO:0000313" key="8">
    <source>
        <dbReference type="EMBL" id="RGE43746.1"/>
    </source>
</evidence>
<comment type="subcellular location">
    <subcellularLocation>
        <location evidence="3">Cell membrane</location>
        <topology evidence="3">Lipid-anchor</topology>
    </subcellularLocation>
</comment>
<sequence>MNRCWRSCQWLALGVFTAALAGCAPTTERESADPALISAATPSLPSANAAAPAKRVATTELGVDGYDLSSRVTGAPVEEIEPEIVRPLPDNYISSHYKDRGLGVKTVRPPVAAKVDADDPDKYELKAPSRDSDQQGQASWYGEQFHGKRTASGERFDLNELTAAHKTLPFGTKVCVRSAVTGKSVVVRINDRGPFAPGRVIDLSKAAAQELGMVGLGIKPVEIWRLAKNEGACPDVDTASARLGKQTAESRKSKVEKHMVSAKSHGRAHSKRR</sequence>
<dbReference type="GO" id="GO:0008932">
    <property type="term" value="F:lytic endotransglycosylase activity"/>
    <property type="evidence" value="ECO:0007669"/>
    <property type="project" value="UniProtKB-UniRule"/>
</dbReference>
<proteinExistence type="inferred from homology"/>
<keyword evidence="3" id="KW-0564">Palmitate</keyword>
<evidence type="ECO:0000256" key="4">
    <source>
        <dbReference type="RuleBase" id="RU003495"/>
    </source>
</evidence>
<evidence type="ECO:0000313" key="9">
    <source>
        <dbReference type="Proteomes" id="UP000261948"/>
    </source>
</evidence>
<keyword evidence="6" id="KW-0732">Signal</keyword>
<dbReference type="GO" id="GO:0005886">
    <property type="term" value="C:plasma membrane"/>
    <property type="evidence" value="ECO:0007669"/>
    <property type="project" value="UniProtKB-SubCell"/>
</dbReference>
<feature type="domain" description="RlpA-like protein double-psi beta-barrel" evidence="7">
    <location>
        <begin position="134"/>
        <end position="223"/>
    </location>
</feature>
<feature type="region of interest" description="Disordered" evidence="5">
    <location>
        <begin position="237"/>
        <end position="273"/>
    </location>
</feature>
<dbReference type="PROSITE" id="PS51257">
    <property type="entry name" value="PROKAR_LIPOPROTEIN"/>
    <property type="match status" value="1"/>
</dbReference>
<feature type="signal peptide" evidence="6">
    <location>
        <begin position="1"/>
        <end position="21"/>
    </location>
</feature>
<dbReference type="EC" id="4.2.2.-" evidence="3"/>
<dbReference type="Proteomes" id="UP000261948">
    <property type="component" value="Unassembled WGS sequence"/>
</dbReference>
<dbReference type="InterPro" id="IPR012997">
    <property type="entry name" value="RplA"/>
</dbReference>
<feature type="compositionally biased region" description="Basic and acidic residues" evidence="5">
    <location>
        <begin position="115"/>
        <end position="133"/>
    </location>
</feature>
<keyword evidence="1 3" id="KW-0456">Lyase</keyword>
<dbReference type="InterPro" id="IPR034718">
    <property type="entry name" value="RlpA"/>
</dbReference>
<evidence type="ECO:0000256" key="1">
    <source>
        <dbReference type="ARBA" id="ARBA00023239"/>
    </source>
</evidence>
<feature type="chain" id="PRO_5017091408" description="Endolytic peptidoglycan transglycosylase RlpA" evidence="6">
    <location>
        <begin position="22"/>
        <end position="273"/>
    </location>
</feature>
<feature type="compositionally biased region" description="Basic and acidic residues" evidence="5">
    <location>
        <begin position="248"/>
        <end position="259"/>
    </location>
</feature>
<dbReference type="GO" id="GO:0000270">
    <property type="term" value="P:peptidoglycan metabolic process"/>
    <property type="evidence" value="ECO:0007669"/>
    <property type="project" value="UniProtKB-UniRule"/>
</dbReference>
<dbReference type="OrthoDB" id="9779128at2"/>
<keyword evidence="9" id="KW-1185">Reference proteome</keyword>
<organism evidence="8 9">
    <name type="scientific">Comamonas testosteroni</name>
    <name type="common">Pseudomonas testosteroni</name>
    <dbReference type="NCBI Taxonomy" id="285"/>
    <lineage>
        <taxon>Bacteria</taxon>
        <taxon>Pseudomonadati</taxon>
        <taxon>Pseudomonadota</taxon>
        <taxon>Betaproteobacteria</taxon>
        <taxon>Burkholderiales</taxon>
        <taxon>Comamonadaceae</taxon>
        <taxon>Comamonas</taxon>
    </lineage>
</organism>
<gene>
    <name evidence="3" type="primary">rlpA</name>
    <name evidence="8" type="ORF">DZC30_14125</name>
</gene>
<dbReference type="EMBL" id="QURR01000017">
    <property type="protein sequence ID" value="RGE43746.1"/>
    <property type="molecule type" value="Genomic_DNA"/>
</dbReference>
<evidence type="ECO:0000256" key="3">
    <source>
        <dbReference type="HAMAP-Rule" id="MF_02071"/>
    </source>
</evidence>
<feature type="compositionally biased region" description="Basic residues" evidence="5">
    <location>
        <begin position="264"/>
        <end position="273"/>
    </location>
</feature>
<protein>
    <recommendedName>
        <fullName evidence="3">Endolytic peptidoglycan transglycosylase RlpA</fullName>
        <ecNumber evidence="3">4.2.2.-</ecNumber>
    </recommendedName>
</protein>